<sequence>SVRHGTHEQLRKQHPFGAEVLRVLGTTRDLRD</sequence>
<dbReference type="AlphaFoldDB" id="A0A382Q673"/>
<dbReference type="EMBL" id="UINC01111913">
    <property type="protein sequence ID" value="SVC80480.1"/>
    <property type="molecule type" value="Genomic_DNA"/>
</dbReference>
<evidence type="ECO:0000313" key="1">
    <source>
        <dbReference type="EMBL" id="SVC80480.1"/>
    </source>
</evidence>
<reference evidence="1" key="1">
    <citation type="submission" date="2018-05" db="EMBL/GenBank/DDBJ databases">
        <authorList>
            <person name="Lanie J.A."/>
            <person name="Ng W.-L."/>
            <person name="Kazmierczak K.M."/>
            <person name="Andrzejewski T.M."/>
            <person name="Davidsen T.M."/>
            <person name="Wayne K.J."/>
            <person name="Tettelin H."/>
            <person name="Glass J.I."/>
            <person name="Rusch D."/>
            <person name="Podicherti R."/>
            <person name="Tsui H.-C.T."/>
            <person name="Winkler M.E."/>
        </authorList>
    </citation>
    <scope>NUCLEOTIDE SEQUENCE</scope>
</reference>
<gene>
    <name evidence="1" type="ORF">METZ01_LOCUS333334</name>
</gene>
<feature type="non-terminal residue" evidence="1">
    <location>
        <position position="1"/>
    </location>
</feature>
<accession>A0A382Q673</accession>
<organism evidence="1">
    <name type="scientific">marine metagenome</name>
    <dbReference type="NCBI Taxonomy" id="408172"/>
    <lineage>
        <taxon>unclassified sequences</taxon>
        <taxon>metagenomes</taxon>
        <taxon>ecological metagenomes</taxon>
    </lineage>
</organism>
<name>A0A382Q673_9ZZZZ</name>
<proteinExistence type="predicted"/>
<protein>
    <submittedName>
        <fullName evidence="1">Uncharacterized protein</fullName>
    </submittedName>
</protein>